<organism evidence="3 4">
    <name type="scientific">Pleurodeles waltl</name>
    <name type="common">Iberian ribbed newt</name>
    <dbReference type="NCBI Taxonomy" id="8319"/>
    <lineage>
        <taxon>Eukaryota</taxon>
        <taxon>Metazoa</taxon>
        <taxon>Chordata</taxon>
        <taxon>Craniata</taxon>
        <taxon>Vertebrata</taxon>
        <taxon>Euteleostomi</taxon>
        <taxon>Amphibia</taxon>
        <taxon>Batrachia</taxon>
        <taxon>Caudata</taxon>
        <taxon>Salamandroidea</taxon>
        <taxon>Salamandridae</taxon>
        <taxon>Pleurodelinae</taxon>
        <taxon>Pleurodeles</taxon>
    </lineage>
</organism>
<evidence type="ECO:0008006" key="5">
    <source>
        <dbReference type="Google" id="ProtNLM"/>
    </source>
</evidence>
<dbReference type="GO" id="GO:0036064">
    <property type="term" value="C:ciliary basal body"/>
    <property type="evidence" value="ECO:0007669"/>
    <property type="project" value="TreeGrafter"/>
</dbReference>
<dbReference type="GO" id="GO:0005879">
    <property type="term" value="C:axonemal microtubule"/>
    <property type="evidence" value="ECO:0007669"/>
    <property type="project" value="TreeGrafter"/>
</dbReference>
<evidence type="ECO:0000313" key="3">
    <source>
        <dbReference type="EMBL" id="KAJ1218463.1"/>
    </source>
</evidence>
<dbReference type="PANTHER" id="PTHR31516">
    <property type="entry name" value="STABILIZER OF AXONEMAL MICROTUBULES 2"/>
    <property type="match status" value="1"/>
</dbReference>
<dbReference type="GO" id="GO:0008017">
    <property type="term" value="F:microtubule binding"/>
    <property type="evidence" value="ECO:0007669"/>
    <property type="project" value="InterPro"/>
</dbReference>
<dbReference type="InterPro" id="IPR033336">
    <property type="entry name" value="SAXO1/2"/>
</dbReference>
<reference evidence="3" key="1">
    <citation type="journal article" date="2022" name="bioRxiv">
        <title>Sequencing and chromosome-scale assembly of the giantPleurodeles waltlgenome.</title>
        <authorList>
            <person name="Brown T."/>
            <person name="Elewa A."/>
            <person name="Iarovenko S."/>
            <person name="Subramanian E."/>
            <person name="Araus A.J."/>
            <person name="Petzold A."/>
            <person name="Susuki M."/>
            <person name="Suzuki K.-i.T."/>
            <person name="Hayashi T."/>
            <person name="Toyoda A."/>
            <person name="Oliveira C."/>
            <person name="Osipova E."/>
            <person name="Leigh N.D."/>
            <person name="Simon A."/>
            <person name="Yun M.H."/>
        </authorList>
    </citation>
    <scope>NUCLEOTIDE SEQUENCE</scope>
    <source>
        <strain evidence="3">20211129_DDA</strain>
        <tissue evidence="3">Liver</tissue>
    </source>
</reference>
<comment type="caution">
    <text evidence="3">The sequence shown here is derived from an EMBL/GenBank/DDBJ whole genome shotgun (WGS) entry which is preliminary data.</text>
</comment>
<evidence type="ECO:0000313" key="4">
    <source>
        <dbReference type="Proteomes" id="UP001066276"/>
    </source>
</evidence>
<keyword evidence="4" id="KW-1185">Reference proteome</keyword>
<dbReference type="GO" id="GO:0005814">
    <property type="term" value="C:centriole"/>
    <property type="evidence" value="ECO:0007669"/>
    <property type="project" value="TreeGrafter"/>
</dbReference>
<dbReference type="PANTHER" id="PTHR31516:SF9">
    <property type="entry name" value="STABILIZER OF AXONEMAL MICROTUBULES 1"/>
    <property type="match status" value="1"/>
</dbReference>
<dbReference type="EMBL" id="JANPWB010000001">
    <property type="protein sequence ID" value="KAJ1218463.1"/>
    <property type="molecule type" value="Genomic_DNA"/>
</dbReference>
<evidence type="ECO:0000256" key="1">
    <source>
        <dbReference type="ARBA" id="ARBA00008738"/>
    </source>
</evidence>
<comment type="similarity">
    <text evidence="1">Belongs to the FAM154 family.</text>
</comment>
<feature type="region of interest" description="Disordered" evidence="2">
    <location>
        <begin position="447"/>
        <end position="487"/>
    </location>
</feature>
<dbReference type="Pfam" id="PF05217">
    <property type="entry name" value="SAXO1-2"/>
    <property type="match status" value="1"/>
</dbReference>
<name>A0AAV7WWF7_PLEWA</name>
<protein>
    <recommendedName>
        <fullName evidence="5">Stabilizer of axonemal microtubules 1</fullName>
    </recommendedName>
</protein>
<dbReference type="GO" id="GO:0036126">
    <property type="term" value="C:sperm flagellum"/>
    <property type="evidence" value="ECO:0007669"/>
    <property type="project" value="TreeGrafter"/>
</dbReference>
<gene>
    <name evidence="3" type="ORF">NDU88_006042</name>
</gene>
<dbReference type="AlphaFoldDB" id="A0AAV7WWF7"/>
<sequence>MKCICQICICGRHHCPHLPTKLFDPTVKPCLISEYVDQYPCRQPQPTKSFKPCQLYERPTVKLDALTTFREAYVPHEVLRRIWKQPDRYKPNKGDMDMLTTYKQAFNPYCVQKTASFRPIYMKKEITAKMDTVATYADAYRPWNEKKRESMKPDNEYCPPGEPFASTTTFRDAFEFKGPACTKSFKPVNPPRVSTIPFDDVSNYQEAYVCHPVERPRFHVGEPYKPCLDSFDGLTTHQQDFKGQPGCPAESTKPCYTRQSYDLPFCPSTECRDAYTKMPLPCRFQRADKVYVPPTGKMDLQSTTHKDYLEHRVQPPKSFRPVICRERSDVPFDGHSVMKEDYRQWCYTRVPPVKPEQMIQLPVEPLDCLTSSRLHYVSHPPAHTLSCKPVGPGSRSHDVFDAESMYSTTYTPKEICLCPARFKDPEGYVFEGLDKFGHKQYRSIYEASQRSGSKDVKGSTELNPEGSLALKKNAKFGEQPTKVEEVC</sequence>
<dbReference type="Proteomes" id="UP001066276">
    <property type="component" value="Chromosome 1_1"/>
</dbReference>
<evidence type="ECO:0000256" key="2">
    <source>
        <dbReference type="SAM" id="MobiDB-lite"/>
    </source>
</evidence>
<proteinExistence type="inferred from homology"/>
<accession>A0AAV7WWF7</accession>